<evidence type="ECO:0000313" key="4">
    <source>
        <dbReference type="EMBL" id="MET7016379.1"/>
    </source>
</evidence>
<evidence type="ECO:0000256" key="2">
    <source>
        <dbReference type="SAM" id="MobiDB-lite"/>
    </source>
</evidence>
<comment type="caution">
    <text evidence="4">The sequence shown here is derived from an EMBL/GenBank/DDBJ whole genome shotgun (WGS) entry which is preliminary data.</text>
</comment>
<feature type="transmembrane region" description="Helical" evidence="3">
    <location>
        <begin position="6"/>
        <end position="27"/>
    </location>
</feature>
<keyword evidence="3" id="KW-1133">Transmembrane helix</keyword>
<evidence type="ECO:0000256" key="1">
    <source>
        <dbReference type="SAM" id="Coils"/>
    </source>
</evidence>
<accession>A0ABV2TR42</accession>
<reference evidence="4 5" key="1">
    <citation type="submission" date="2024-07" db="EMBL/GenBank/DDBJ databases">
        <title>Uliginosibacterium flavum JJ3220;KACC:17644.</title>
        <authorList>
            <person name="Kim M.K."/>
        </authorList>
    </citation>
    <scope>NUCLEOTIDE SEQUENCE [LARGE SCALE GENOMIC DNA]</scope>
    <source>
        <strain evidence="4 5">KACC:17644</strain>
    </source>
</reference>
<keyword evidence="5" id="KW-1185">Reference proteome</keyword>
<organism evidence="4 5">
    <name type="scientific">Uliginosibacterium flavum</name>
    <dbReference type="NCBI Taxonomy" id="1396831"/>
    <lineage>
        <taxon>Bacteria</taxon>
        <taxon>Pseudomonadati</taxon>
        <taxon>Pseudomonadota</taxon>
        <taxon>Betaproteobacteria</taxon>
        <taxon>Rhodocyclales</taxon>
        <taxon>Zoogloeaceae</taxon>
        <taxon>Uliginosibacterium</taxon>
    </lineage>
</organism>
<feature type="region of interest" description="Disordered" evidence="2">
    <location>
        <begin position="64"/>
        <end position="83"/>
    </location>
</feature>
<gene>
    <name evidence="4" type="ORF">ABXR19_19505</name>
</gene>
<dbReference type="InterPro" id="IPR021244">
    <property type="entry name" value="DUF2802"/>
</dbReference>
<evidence type="ECO:0000313" key="5">
    <source>
        <dbReference type="Proteomes" id="UP001549691"/>
    </source>
</evidence>
<evidence type="ECO:0000256" key="3">
    <source>
        <dbReference type="SAM" id="Phobius"/>
    </source>
</evidence>
<keyword evidence="3" id="KW-0472">Membrane</keyword>
<keyword evidence="1" id="KW-0175">Coiled coil</keyword>
<protein>
    <submittedName>
        <fullName evidence="4">DUF2802 domain-containing protein</fullName>
    </submittedName>
</protein>
<sequence length="189" mass="20494">MTRHDIIYGLVGLLLAYIAWLLLRFVVLGRSKGISDSLDFSNAASETIHSQILGGDPDKSFSSVVYDGAPTTSGSSNDRAEPHLSRISEPDASAFGFDALLEMRQTRVLLDELNARHEALRDELVEIKEAMIELRAASQVSPLYSEAVSLARRGYDVQAIAERCGISVAEAELVRSLSGDSKDGETSHA</sequence>
<keyword evidence="3" id="KW-0812">Transmembrane</keyword>
<dbReference type="Proteomes" id="UP001549691">
    <property type="component" value="Unassembled WGS sequence"/>
</dbReference>
<proteinExistence type="predicted"/>
<feature type="coiled-coil region" evidence="1">
    <location>
        <begin position="103"/>
        <end position="137"/>
    </location>
</feature>
<dbReference type="EMBL" id="JBEWZI010000038">
    <property type="protein sequence ID" value="MET7016379.1"/>
    <property type="molecule type" value="Genomic_DNA"/>
</dbReference>
<name>A0ABV2TR42_9RHOO</name>
<dbReference type="Pfam" id="PF10975">
    <property type="entry name" value="DUF2802"/>
    <property type="match status" value="1"/>
</dbReference>
<dbReference type="RefSeq" id="WP_354602836.1">
    <property type="nucleotide sequence ID" value="NZ_JBEWZI010000038.1"/>
</dbReference>